<protein>
    <submittedName>
        <fullName evidence="2">Uncharacterized protein</fullName>
    </submittedName>
</protein>
<dbReference type="AlphaFoldDB" id="A0A3S0BI93"/>
<sequence length="116" mass="14088">MGEMNERELLSAILKAVETSNAKTDSLADELLHFRKDMNEFKTDMYEFKKDMYEFKKDMYEFKTDMYEFKKDMNEFRRETVNSLNKVERRLRFVETDFDQINDRVDKLELRGGTSH</sequence>
<evidence type="ECO:0000256" key="1">
    <source>
        <dbReference type="SAM" id="Coils"/>
    </source>
</evidence>
<evidence type="ECO:0000313" key="2">
    <source>
        <dbReference type="EMBL" id="RTE05776.1"/>
    </source>
</evidence>
<evidence type="ECO:0000313" key="3">
    <source>
        <dbReference type="Proteomes" id="UP000276128"/>
    </source>
</evidence>
<gene>
    <name evidence="2" type="ORF">EJQ19_23895</name>
</gene>
<reference evidence="2 3" key="1">
    <citation type="submission" date="2018-12" db="EMBL/GenBank/DDBJ databases">
        <title>Bacillus ochoae sp. nov., Paenibacillus whitsoniae sp. nov., Paenibacillus spiritus sp. nov. Isolated from the Mars Exploration Rover during spacecraft assembly.</title>
        <authorList>
            <person name="Seuylemezian A."/>
            <person name="Vaishampayan P."/>
        </authorList>
    </citation>
    <scope>NUCLEOTIDE SEQUENCE [LARGE SCALE GENOMIC DNA]</scope>
    <source>
        <strain evidence="2 3">MER 54</strain>
    </source>
</reference>
<dbReference type="RefSeq" id="WP_126143758.1">
    <property type="nucleotide sequence ID" value="NZ_RXHU01000078.1"/>
</dbReference>
<keyword evidence="3" id="KW-1185">Reference proteome</keyword>
<dbReference type="OrthoDB" id="2970797at2"/>
<keyword evidence="1" id="KW-0175">Coiled coil</keyword>
<comment type="caution">
    <text evidence="2">The sequence shown here is derived from an EMBL/GenBank/DDBJ whole genome shotgun (WGS) entry which is preliminary data.</text>
</comment>
<dbReference type="EMBL" id="RXHU01000078">
    <property type="protein sequence ID" value="RTE05776.1"/>
    <property type="molecule type" value="Genomic_DNA"/>
</dbReference>
<feature type="coiled-coil region" evidence="1">
    <location>
        <begin position="84"/>
        <end position="111"/>
    </location>
</feature>
<dbReference type="Proteomes" id="UP000276128">
    <property type="component" value="Unassembled WGS sequence"/>
</dbReference>
<dbReference type="Gene3D" id="1.20.5.170">
    <property type="match status" value="1"/>
</dbReference>
<proteinExistence type="predicted"/>
<name>A0A3S0BI93_9BACL</name>
<organism evidence="2 3">
    <name type="scientific">Paenibacillus whitsoniae</name>
    <dbReference type="NCBI Taxonomy" id="2496558"/>
    <lineage>
        <taxon>Bacteria</taxon>
        <taxon>Bacillati</taxon>
        <taxon>Bacillota</taxon>
        <taxon>Bacilli</taxon>
        <taxon>Bacillales</taxon>
        <taxon>Paenibacillaceae</taxon>
        <taxon>Paenibacillus</taxon>
    </lineage>
</organism>
<accession>A0A3S0BI93</accession>